<sequence>MPILTPHLPLFIPLFISIFLLSTPTLAQTTSNSTTASLPQCALECLNPASLLAGCAAGDYACSCQHFAEISLEARPCILNACNTTKELPRVCEGIRDLCRVYKVPVPEGCGVNVTLDGGGGS</sequence>
<keyword evidence="9" id="KW-0349">Heme</keyword>
<keyword evidence="6 10" id="KW-0732">Signal</keyword>
<evidence type="ECO:0000256" key="3">
    <source>
        <dbReference type="ARBA" id="ARBA00010031"/>
    </source>
</evidence>
<keyword evidence="5" id="KW-0325">Glycoprotein</keyword>
<dbReference type="Pfam" id="PF05730">
    <property type="entry name" value="CFEM"/>
    <property type="match status" value="1"/>
</dbReference>
<evidence type="ECO:0000256" key="9">
    <source>
        <dbReference type="PROSITE-ProRule" id="PRU01356"/>
    </source>
</evidence>
<dbReference type="PROSITE" id="PS52012">
    <property type="entry name" value="CFEM"/>
    <property type="match status" value="1"/>
</dbReference>
<dbReference type="EMBL" id="KB456261">
    <property type="protein sequence ID" value="EMF16067.1"/>
    <property type="molecule type" value="Genomic_DNA"/>
</dbReference>
<comment type="subcellular location">
    <subcellularLocation>
        <location evidence="1">Membrane</location>
        <topology evidence="1">Lipid-anchor</topology>
        <topology evidence="1">GPI-anchor</topology>
    </subcellularLocation>
    <subcellularLocation>
        <location evidence="2">Secreted</location>
    </subcellularLocation>
</comment>
<keyword evidence="8" id="KW-0449">Lipoprotein</keyword>
<evidence type="ECO:0000256" key="8">
    <source>
        <dbReference type="ARBA" id="ARBA00023288"/>
    </source>
</evidence>
<keyword evidence="9" id="KW-0479">Metal-binding</keyword>
<keyword evidence="7 9" id="KW-1015">Disulfide bond</keyword>
<evidence type="ECO:0000313" key="12">
    <source>
        <dbReference type="EMBL" id="EMF16067.1"/>
    </source>
</evidence>
<dbReference type="AlphaFoldDB" id="M3B898"/>
<organism evidence="12 13">
    <name type="scientific">Sphaerulina musiva (strain SO2202)</name>
    <name type="common">Poplar stem canker fungus</name>
    <name type="synonym">Septoria musiva</name>
    <dbReference type="NCBI Taxonomy" id="692275"/>
    <lineage>
        <taxon>Eukaryota</taxon>
        <taxon>Fungi</taxon>
        <taxon>Dikarya</taxon>
        <taxon>Ascomycota</taxon>
        <taxon>Pezizomycotina</taxon>
        <taxon>Dothideomycetes</taxon>
        <taxon>Dothideomycetidae</taxon>
        <taxon>Mycosphaerellales</taxon>
        <taxon>Mycosphaerellaceae</taxon>
        <taxon>Sphaerulina</taxon>
    </lineage>
</organism>
<keyword evidence="13" id="KW-1185">Reference proteome</keyword>
<keyword evidence="5" id="KW-0336">GPI-anchor</keyword>
<dbReference type="GO" id="GO:0005576">
    <property type="term" value="C:extracellular region"/>
    <property type="evidence" value="ECO:0007669"/>
    <property type="project" value="UniProtKB-SubCell"/>
</dbReference>
<keyword evidence="5" id="KW-0472">Membrane</keyword>
<dbReference type="GO" id="GO:0098552">
    <property type="term" value="C:side of membrane"/>
    <property type="evidence" value="ECO:0007669"/>
    <property type="project" value="UniProtKB-KW"/>
</dbReference>
<accession>M3B898</accession>
<keyword evidence="4" id="KW-0964">Secreted</keyword>
<proteinExistence type="inferred from homology"/>
<evidence type="ECO:0000256" key="6">
    <source>
        <dbReference type="ARBA" id="ARBA00022729"/>
    </source>
</evidence>
<evidence type="ECO:0000256" key="5">
    <source>
        <dbReference type="ARBA" id="ARBA00022622"/>
    </source>
</evidence>
<gene>
    <name evidence="12" type="ORF">SEPMUDRAFT_106234</name>
</gene>
<evidence type="ECO:0000256" key="2">
    <source>
        <dbReference type="ARBA" id="ARBA00004613"/>
    </source>
</evidence>
<evidence type="ECO:0000259" key="11">
    <source>
        <dbReference type="PROSITE" id="PS52012"/>
    </source>
</evidence>
<feature type="domain" description="CFEM" evidence="11">
    <location>
        <begin position="13"/>
        <end position="122"/>
    </location>
</feature>
<name>M3B898_SPHMS</name>
<dbReference type="InterPro" id="IPR008427">
    <property type="entry name" value="Extracellular_membr_CFEM_dom"/>
</dbReference>
<comment type="caution">
    <text evidence="9">Lacks conserved residue(s) required for the propagation of feature annotation.</text>
</comment>
<feature type="chain" id="PRO_5004031249" description="CFEM domain-containing protein" evidence="10">
    <location>
        <begin position="28"/>
        <end position="122"/>
    </location>
</feature>
<evidence type="ECO:0000313" key="13">
    <source>
        <dbReference type="Proteomes" id="UP000016931"/>
    </source>
</evidence>
<feature type="binding site" description="axial binding residue" evidence="9">
    <location>
        <position position="59"/>
    </location>
    <ligand>
        <name>heme</name>
        <dbReference type="ChEBI" id="CHEBI:30413"/>
    </ligand>
    <ligandPart>
        <name>Fe</name>
        <dbReference type="ChEBI" id="CHEBI:18248"/>
    </ligandPart>
</feature>
<evidence type="ECO:0000256" key="7">
    <source>
        <dbReference type="ARBA" id="ARBA00023157"/>
    </source>
</evidence>
<dbReference type="OMA" id="DSADYEC"/>
<dbReference type="RefSeq" id="XP_016764188.1">
    <property type="nucleotide sequence ID" value="XM_016900621.1"/>
</dbReference>
<dbReference type="GeneID" id="27897758"/>
<dbReference type="GO" id="GO:0046872">
    <property type="term" value="F:metal ion binding"/>
    <property type="evidence" value="ECO:0007669"/>
    <property type="project" value="UniProtKB-UniRule"/>
</dbReference>
<feature type="signal peptide" evidence="10">
    <location>
        <begin position="1"/>
        <end position="27"/>
    </location>
</feature>
<dbReference type="Proteomes" id="UP000016931">
    <property type="component" value="Unassembled WGS sequence"/>
</dbReference>
<feature type="disulfide bond" evidence="9">
    <location>
        <begin position="55"/>
        <end position="62"/>
    </location>
</feature>
<reference evidence="12 13" key="1">
    <citation type="journal article" date="2012" name="PLoS Pathog.">
        <title>Diverse lifestyles and strategies of plant pathogenesis encoded in the genomes of eighteen Dothideomycetes fungi.</title>
        <authorList>
            <person name="Ohm R.A."/>
            <person name="Feau N."/>
            <person name="Henrissat B."/>
            <person name="Schoch C.L."/>
            <person name="Horwitz B.A."/>
            <person name="Barry K.W."/>
            <person name="Condon B.J."/>
            <person name="Copeland A.C."/>
            <person name="Dhillon B."/>
            <person name="Glaser F."/>
            <person name="Hesse C.N."/>
            <person name="Kosti I."/>
            <person name="LaButti K."/>
            <person name="Lindquist E.A."/>
            <person name="Lucas S."/>
            <person name="Salamov A.A."/>
            <person name="Bradshaw R.E."/>
            <person name="Ciuffetti L."/>
            <person name="Hamelin R.C."/>
            <person name="Kema G.H.J."/>
            <person name="Lawrence C."/>
            <person name="Scott J.A."/>
            <person name="Spatafora J.W."/>
            <person name="Turgeon B.G."/>
            <person name="de Wit P.J.G.M."/>
            <person name="Zhong S."/>
            <person name="Goodwin S.B."/>
            <person name="Grigoriev I.V."/>
        </authorList>
    </citation>
    <scope>NUCLEOTIDE SEQUENCE [LARGE SCALE GENOMIC DNA]</scope>
    <source>
        <strain evidence="12 13">SO2202</strain>
    </source>
</reference>
<dbReference type="HOGENOM" id="CLU_2028189_0_0_1"/>
<evidence type="ECO:0000256" key="10">
    <source>
        <dbReference type="SAM" id="SignalP"/>
    </source>
</evidence>
<protein>
    <recommendedName>
        <fullName evidence="11">CFEM domain-containing protein</fullName>
    </recommendedName>
</protein>
<evidence type="ECO:0000256" key="4">
    <source>
        <dbReference type="ARBA" id="ARBA00022525"/>
    </source>
</evidence>
<evidence type="ECO:0000256" key="1">
    <source>
        <dbReference type="ARBA" id="ARBA00004589"/>
    </source>
</evidence>
<comment type="similarity">
    <text evidence="3">Belongs to the RBT5 family.</text>
</comment>
<keyword evidence="9" id="KW-0408">Iron</keyword>